<dbReference type="EMBL" id="JAEHOE010000064">
    <property type="protein sequence ID" value="KAG2490187.1"/>
    <property type="molecule type" value="Genomic_DNA"/>
</dbReference>
<evidence type="ECO:0000313" key="3">
    <source>
        <dbReference type="Proteomes" id="UP000612055"/>
    </source>
</evidence>
<name>A0A835XS53_9CHLO</name>
<feature type="domain" description="S1 motif" evidence="1">
    <location>
        <begin position="179"/>
        <end position="247"/>
    </location>
</feature>
<dbReference type="InterPro" id="IPR012340">
    <property type="entry name" value="NA-bd_OB-fold"/>
</dbReference>
<feature type="domain" description="S1 motif" evidence="1">
    <location>
        <begin position="55"/>
        <end position="126"/>
    </location>
</feature>
<organism evidence="2 3">
    <name type="scientific">Edaphochlamys debaryana</name>
    <dbReference type="NCBI Taxonomy" id="47281"/>
    <lineage>
        <taxon>Eukaryota</taxon>
        <taxon>Viridiplantae</taxon>
        <taxon>Chlorophyta</taxon>
        <taxon>core chlorophytes</taxon>
        <taxon>Chlorophyceae</taxon>
        <taxon>CS clade</taxon>
        <taxon>Chlamydomonadales</taxon>
        <taxon>Chlamydomonadales incertae sedis</taxon>
        <taxon>Edaphochlamys</taxon>
    </lineage>
</organism>
<protein>
    <recommendedName>
        <fullName evidence="1">S1 motif domain-containing protein</fullName>
    </recommendedName>
</protein>
<dbReference type="OrthoDB" id="412781at2759"/>
<proteinExistence type="predicted"/>
<sequence length="287" mass="31547">MLRNLQLVYDKAEEMAAKWLKKQRRRERVYLRVRGWLGAGFGNKAFIDCGRAEAGTLVEGTVLATTPAGIIVSLGAGAAAGLITNKHISAHQVESAVGLLTPGTQVRAIVLPRTKGNDCSIFLSTKALEPSPGDMLREPQLVYDMAEEMAAVYRALRNEEMEKRRLNHTFIRKSGVQGRKLHKGVVVEVKPHVVMVELAESGATALLRKEMISAECVEAAGDVLKVGDKVRACLMYIYGRRIFITTRPLETMPGDMLRDPGRVYEQAGAVFEAWLENAGTRAPAWGM</sequence>
<accession>A0A835XS53</accession>
<keyword evidence="3" id="KW-1185">Reference proteome</keyword>
<dbReference type="Proteomes" id="UP000612055">
    <property type="component" value="Unassembled WGS sequence"/>
</dbReference>
<gene>
    <name evidence="2" type="ORF">HYH03_011314</name>
</gene>
<dbReference type="Pfam" id="PF00575">
    <property type="entry name" value="S1"/>
    <property type="match status" value="2"/>
</dbReference>
<dbReference type="GO" id="GO:0003723">
    <property type="term" value="F:RNA binding"/>
    <property type="evidence" value="ECO:0007669"/>
    <property type="project" value="TreeGrafter"/>
</dbReference>
<dbReference type="InterPro" id="IPR003029">
    <property type="entry name" value="S1_domain"/>
</dbReference>
<dbReference type="PANTHER" id="PTHR15838:SF3">
    <property type="entry name" value="PROTEIN PIGMENT DEFECTIVE 338, CHLOROPLASTIC"/>
    <property type="match status" value="1"/>
</dbReference>
<comment type="caution">
    <text evidence="2">The sequence shown here is derived from an EMBL/GenBank/DDBJ whole genome shotgun (WGS) entry which is preliminary data.</text>
</comment>
<dbReference type="PROSITE" id="PS50126">
    <property type="entry name" value="S1"/>
    <property type="match status" value="2"/>
</dbReference>
<evidence type="ECO:0000259" key="1">
    <source>
        <dbReference type="PROSITE" id="PS50126"/>
    </source>
</evidence>
<dbReference type="SUPFAM" id="SSF50249">
    <property type="entry name" value="Nucleic acid-binding proteins"/>
    <property type="match status" value="2"/>
</dbReference>
<dbReference type="PANTHER" id="PTHR15838">
    <property type="entry name" value="NUCLEOLAR PROTEIN OF 40 KDA"/>
    <property type="match status" value="1"/>
</dbReference>
<dbReference type="GO" id="GO:0043489">
    <property type="term" value="P:RNA stabilization"/>
    <property type="evidence" value="ECO:0007669"/>
    <property type="project" value="TreeGrafter"/>
</dbReference>
<dbReference type="Gene3D" id="2.40.50.140">
    <property type="entry name" value="Nucleic acid-binding proteins"/>
    <property type="match status" value="2"/>
</dbReference>
<reference evidence="2" key="1">
    <citation type="journal article" date="2020" name="bioRxiv">
        <title>Comparative genomics of Chlamydomonas.</title>
        <authorList>
            <person name="Craig R.J."/>
            <person name="Hasan A.R."/>
            <person name="Ness R.W."/>
            <person name="Keightley P.D."/>
        </authorList>
    </citation>
    <scope>NUCLEOTIDE SEQUENCE</scope>
    <source>
        <strain evidence="2">CCAP 11/70</strain>
    </source>
</reference>
<dbReference type="SMART" id="SM00316">
    <property type="entry name" value="S1"/>
    <property type="match status" value="2"/>
</dbReference>
<dbReference type="AlphaFoldDB" id="A0A835XS53"/>
<evidence type="ECO:0000313" key="2">
    <source>
        <dbReference type="EMBL" id="KAG2490187.1"/>
    </source>
</evidence>